<dbReference type="InterPro" id="IPR050640">
    <property type="entry name" value="Bact_2-comp_sensor_kinase"/>
</dbReference>
<dbReference type="Pfam" id="PF00672">
    <property type="entry name" value="HAMP"/>
    <property type="match status" value="1"/>
</dbReference>
<dbReference type="EMBL" id="CAJVCE010000001">
    <property type="protein sequence ID" value="CAG7617117.1"/>
    <property type="molecule type" value="Genomic_DNA"/>
</dbReference>
<keyword evidence="4 6" id="KW-0472">Membrane</keyword>
<dbReference type="InterPro" id="IPR003594">
    <property type="entry name" value="HATPase_dom"/>
</dbReference>
<reference evidence="8 9" key="1">
    <citation type="submission" date="2021-06" db="EMBL/GenBank/DDBJ databases">
        <authorList>
            <person name="Criscuolo A."/>
        </authorList>
    </citation>
    <scope>NUCLEOTIDE SEQUENCE [LARGE SCALE GENOMIC DNA]</scope>
    <source>
        <strain evidence="9">CIP 111802</strain>
    </source>
</reference>
<evidence type="ECO:0000313" key="8">
    <source>
        <dbReference type="EMBL" id="CAG7617117.1"/>
    </source>
</evidence>
<dbReference type="PANTHER" id="PTHR34220:SF7">
    <property type="entry name" value="SENSOR HISTIDINE KINASE YPDA"/>
    <property type="match status" value="1"/>
</dbReference>
<comment type="subcellular location">
    <subcellularLocation>
        <location evidence="1">Cell membrane</location>
    </subcellularLocation>
</comment>
<keyword evidence="2" id="KW-1003">Cell membrane</keyword>
<protein>
    <recommendedName>
        <fullName evidence="7">HAMP domain-containing protein</fullName>
    </recommendedName>
</protein>
<keyword evidence="6" id="KW-0812">Transmembrane</keyword>
<organism evidence="8 9">
    <name type="scientific">Paenibacillus allorhizosphaerae</name>
    <dbReference type="NCBI Taxonomy" id="2849866"/>
    <lineage>
        <taxon>Bacteria</taxon>
        <taxon>Bacillati</taxon>
        <taxon>Bacillota</taxon>
        <taxon>Bacilli</taxon>
        <taxon>Bacillales</taxon>
        <taxon>Paenibacillaceae</taxon>
        <taxon>Paenibacillus</taxon>
    </lineage>
</organism>
<gene>
    <name evidence="8" type="ORF">PAECIP111802_00368</name>
</gene>
<evidence type="ECO:0000256" key="6">
    <source>
        <dbReference type="SAM" id="Phobius"/>
    </source>
</evidence>
<keyword evidence="5" id="KW-0175">Coiled coil</keyword>
<sequence>MKDKIGFFALSSLKNRLFLAFLLLILLPYSFLQLHSINTIERSFERQIIGQNTEQLEQLKITFEDLRSTVFRIAIRLEKDPAVTGALNMNLPVDQEEIRKQLTGLWNEINSKILPSPYVFYTLMDRNGNQYSSYSPKDPMTYDTVMNKEKNVALRSEQTAYLWVPDEASDLRMEDSKSPRLLTLYLFIHDEFGGRSGLLRIGIDFQAWLSSMARSFPITQDFFLVDGSGIILGGTGEQADPMLTGFARSDAEQLESTHRLEGKYLYNRMPVPAMKWTLVSRFPIQQFFGDVGQLKRQTLTTFLLFTLLFVVITFFILSTIIRPLRLLQKKMAEVADKQLVTYLHTGNYKGEVLLLAKAFNQMISDLQALMQRLKAEERQKEAVRFQVLLSQMNPHFLLNTLNVVKWNVLGKGDEETAAICVSLGKLLETSLNDEADLVHFRVERELTEAYVSIQSFRYDQSFEIRWECDEGLAYALVPKLSLQPLVENAIFHGLSSKGKEGIIWIRATVKQNRCYLEVEDNGAGWDPANSVNAARKRKGIGLKNMKERLELLFKQQATLEIHPLPQGTRVRLGFPLLIAKPYQEGGIDHVERAAR</sequence>
<dbReference type="RefSeq" id="WP_218096737.1">
    <property type="nucleotide sequence ID" value="NZ_CAJVCE010000001.1"/>
</dbReference>
<accession>A0ABM8VAY3</accession>
<dbReference type="InterPro" id="IPR010559">
    <property type="entry name" value="Sig_transdc_His_kin_internal"/>
</dbReference>
<dbReference type="InterPro" id="IPR003660">
    <property type="entry name" value="HAMP_dom"/>
</dbReference>
<dbReference type="SMART" id="SM00304">
    <property type="entry name" value="HAMP"/>
    <property type="match status" value="1"/>
</dbReference>
<dbReference type="Proteomes" id="UP000730618">
    <property type="component" value="Unassembled WGS sequence"/>
</dbReference>
<feature type="coiled-coil region" evidence="5">
    <location>
        <begin position="356"/>
        <end position="386"/>
    </location>
</feature>
<keyword evidence="3" id="KW-0418">Kinase</keyword>
<dbReference type="Pfam" id="PF02518">
    <property type="entry name" value="HATPase_c"/>
    <property type="match status" value="1"/>
</dbReference>
<evidence type="ECO:0000256" key="5">
    <source>
        <dbReference type="SAM" id="Coils"/>
    </source>
</evidence>
<dbReference type="PANTHER" id="PTHR34220">
    <property type="entry name" value="SENSOR HISTIDINE KINASE YPDA"/>
    <property type="match status" value="1"/>
</dbReference>
<evidence type="ECO:0000256" key="3">
    <source>
        <dbReference type="ARBA" id="ARBA00022777"/>
    </source>
</evidence>
<proteinExistence type="predicted"/>
<evidence type="ECO:0000256" key="2">
    <source>
        <dbReference type="ARBA" id="ARBA00022475"/>
    </source>
</evidence>
<evidence type="ECO:0000313" key="9">
    <source>
        <dbReference type="Proteomes" id="UP000730618"/>
    </source>
</evidence>
<evidence type="ECO:0000259" key="7">
    <source>
        <dbReference type="PROSITE" id="PS50885"/>
    </source>
</evidence>
<dbReference type="PROSITE" id="PS50885">
    <property type="entry name" value="HAMP"/>
    <property type="match status" value="1"/>
</dbReference>
<feature type="domain" description="HAMP" evidence="7">
    <location>
        <begin position="318"/>
        <end position="371"/>
    </location>
</feature>
<evidence type="ECO:0000256" key="4">
    <source>
        <dbReference type="ARBA" id="ARBA00023136"/>
    </source>
</evidence>
<feature type="transmembrane region" description="Helical" evidence="6">
    <location>
        <begin position="302"/>
        <end position="321"/>
    </location>
</feature>
<name>A0ABM8VAY3_9BACL</name>
<comment type="caution">
    <text evidence="8">The sequence shown here is derived from an EMBL/GenBank/DDBJ whole genome shotgun (WGS) entry which is preliminary data.</text>
</comment>
<dbReference type="CDD" id="cd06225">
    <property type="entry name" value="HAMP"/>
    <property type="match status" value="1"/>
</dbReference>
<keyword evidence="6" id="KW-1133">Transmembrane helix</keyword>
<keyword evidence="9" id="KW-1185">Reference proteome</keyword>
<keyword evidence="3" id="KW-0808">Transferase</keyword>
<dbReference type="Pfam" id="PF06580">
    <property type="entry name" value="His_kinase"/>
    <property type="match status" value="1"/>
</dbReference>
<evidence type="ECO:0000256" key="1">
    <source>
        <dbReference type="ARBA" id="ARBA00004236"/>
    </source>
</evidence>